<feature type="signal peptide" evidence="1">
    <location>
        <begin position="1"/>
        <end position="28"/>
    </location>
</feature>
<organism evidence="3 4">
    <name type="scientific">Shouchella lehensis G1</name>
    <dbReference type="NCBI Taxonomy" id="1246626"/>
    <lineage>
        <taxon>Bacteria</taxon>
        <taxon>Bacillati</taxon>
        <taxon>Bacillota</taxon>
        <taxon>Bacilli</taxon>
        <taxon>Bacillales</taxon>
        <taxon>Bacillaceae</taxon>
        <taxon>Shouchella</taxon>
    </lineage>
</organism>
<dbReference type="AlphaFoldDB" id="A0A060LRV4"/>
<dbReference type="InterPro" id="IPR050248">
    <property type="entry name" value="Polysacc_deacetylase_ArnD"/>
</dbReference>
<dbReference type="InterPro" id="IPR002509">
    <property type="entry name" value="NODB_dom"/>
</dbReference>
<dbReference type="CDD" id="cd10917">
    <property type="entry name" value="CE4_NodB_like_6s_7s"/>
    <property type="match status" value="1"/>
</dbReference>
<dbReference type="RefSeq" id="WP_051667219.1">
    <property type="nucleotide sequence ID" value="NZ_CP003923.1"/>
</dbReference>
<dbReference type="STRING" id="1246626.BleG1_0135"/>
<dbReference type="GO" id="GO:0005975">
    <property type="term" value="P:carbohydrate metabolic process"/>
    <property type="evidence" value="ECO:0007669"/>
    <property type="project" value="InterPro"/>
</dbReference>
<evidence type="ECO:0000313" key="4">
    <source>
        <dbReference type="Proteomes" id="UP000027142"/>
    </source>
</evidence>
<dbReference type="Proteomes" id="UP000027142">
    <property type="component" value="Chromosome"/>
</dbReference>
<proteinExistence type="predicted"/>
<evidence type="ECO:0000313" key="3">
    <source>
        <dbReference type="EMBL" id="AIC92750.1"/>
    </source>
</evidence>
<feature type="chain" id="PRO_5001584514" evidence="1">
    <location>
        <begin position="29"/>
        <end position="246"/>
    </location>
</feature>
<protein>
    <submittedName>
        <fullName evidence="3">Polysaccharide deacetylase</fullName>
    </submittedName>
</protein>
<evidence type="ECO:0000256" key="1">
    <source>
        <dbReference type="SAM" id="SignalP"/>
    </source>
</evidence>
<dbReference type="PANTHER" id="PTHR10587">
    <property type="entry name" value="GLYCOSYL TRANSFERASE-RELATED"/>
    <property type="match status" value="1"/>
</dbReference>
<feature type="domain" description="NodB homology" evidence="2">
    <location>
        <begin position="53"/>
        <end position="238"/>
    </location>
</feature>
<dbReference type="PANTHER" id="PTHR10587:SF125">
    <property type="entry name" value="POLYSACCHARIDE DEACETYLASE YHEN-RELATED"/>
    <property type="match status" value="1"/>
</dbReference>
<dbReference type="OrthoDB" id="9812065at2"/>
<dbReference type="EMBL" id="CP003923">
    <property type="protein sequence ID" value="AIC92750.1"/>
    <property type="molecule type" value="Genomic_DNA"/>
</dbReference>
<keyword evidence="1" id="KW-0732">Signal</keyword>
<accession>A0A060LRV4</accession>
<sequence length="246" mass="27018">MMKKRMIAVVFLLTLFGIGLTNSEQAYAQIVPIPTLQDEFPGSIFAHGDRESKRIALTFDDGPDPRFSGQVLDKLEEYDVPATFFVLGMRANEDPDLLSRIQAGGHEIANHTYSHPNLTDKSVDELEQELNQTNDAIESITGNTPKLFRPPYGFITREQAGRLVTLGYSIIGWDVDTLDWSGIPASEVTDTVLQDTQAGSIILMHDGGDVDTANPEIYSADALDAIIPALQEQGYTFVTVSELIGQ</sequence>
<dbReference type="GO" id="GO:0016810">
    <property type="term" value="F:hydrolase activity, acting on carbon-nitrogen (but not peptide) bonds"/>
    <property type="evidence" value="ECO:0007669"/>
    <property type="project" value="InterPro"/>
</dbReference>
<dbReference type="InterPro" id="IPR011330">
    <property type="entry name" value="Glyco_hydro/deAcase_b/a-brl"/>
</dbReference>
<gene>
    <name evidence="3" type="ORF">BleG1_0135</name>
</gene>
<evidence type="ECO:0000259" key="2">
    <source>
        <dbReference type="PROSITE" id="PS51677"/>
    </source>
</evidence>
<name>A0A060LRV4_9BACI</name>
<dbReference type="PROSITE" id="PS51677">
    <property type="entry name" value="NODB"/>
    <property type="match status" value="1"/>
</dbReference>
<keyword evidence="4" id="KW-1185">Reference proteome</keyword>
<dbReference type="Pfam" id="PF01522">
    <property type="entry name" value="Polysacc_deac_1"/>
    <property type="match status" value="1"/>
</dbReference>
<dbReference type="SUPFAM" id="SSF88713">
    <property type="entry name" value="Glycoside hydrolase/deacetylase"/>
    <property type="match status" value="1"/>
</dbReference>
<dbReference type="Gene3D" id="3.20.20.370">
    <property type="entry name" value="Glycoside hydrolase/deacetylase"/>
    <property type="match status" value="1"/>
</dbReference>
<dbReference type="eggNOG" id="COG0726">
    <property type="taxonomic scope" value="Bacteria"/>
</dbReference>
<dbReference type="HOGENOM" id="CLU_021264_0_4_9"/>
<dbReference type="PATRIC" id="fig|1246626.3.peg.125"/>
<reference evidence="3 4" key="1">
    <citation type="journal article" date="2014" name="Gene">
        <title>A comparative genomic analysis of the alkalitolerant soil bacterium Bacillus lehensis G1.</title>
        <authorList>
            <person name="Noor Y.M."/>
            <person name="Samsulrizal N.H."/>
            <person name="Jema'on N.A."/>
            <person name="Low K.O."/>
            <person name="Ramli A.N."/>
            <person name="Alias N.I."/>
            <person name="Damis S.I."/>
            <person name="Fuzi S.F."/>
            <person name="Isa M.N."/>
            <person name="Murad A.M."/>
            <person name="Raih M.F."/>
            <person name="Bakar F.D."/>
            <person name="Najimudin N."/>
            <person name="Mahadi N.M."/>
            <person name="Illias R.M."/>
        </authorList>
    </citation>
    <scope>NUCLEOTIDE SEQUENCE [LARGE SCALE GENOMIC DNA]</scope>
    <source>
        <strain evidence="3 4">G1</strain>
    </source>
</reference>
<dbReference type="KEGG" id="ble:BleG1_0135"/>